<accession>A0A1V2GXR1</accession>
<dbReference type="Proteomes" id="UP000188879">
    <property type="component" value="Unassembled WGS sequence"/>
</dbReference>
<gene>
    <name evidence="2" type="ORF">BKE38_21585</name>
</gene>
<dbReference type="InterPro" id="IPR025592">
    <property type="entry name" value="DUF4347"/>
</dbReference>
<evidence type="ECO:0000313" key="3">
    <source>
        <dbReference type="Proteomes" id="UP000188879"/>
    </source>
</evidence>
<dbReference type="Pfam" id="PF14252">
    <property type="entry name" value="DUF4347"/>
    <property type="match status" value="1"/>
</dbReference>
<name>A0A1V2GXR1_9PROT</name>
<evidence type="ECO:0000259" key="1">
    <source>
        <dbReference type="Pfam" id="PF14252"/>
    </source>
</evidence>
<dbReference type="RefSeq" id="WP_076959365.1">
    <property type="nucleotide sequence ID" value="NZ_MLCO01000239.1"/>
</dbReference>
<protein>
    <recommendedName>
        <fullName evidence="1">DUF4347 domain-containing protein</fullName>
    </recommendedName>
</protein>
<feature type="domain" description="DUF4347" evidence="1">
    <location>
        <begin position="21"/>
        <end position="150"/>
    </location>
</feature>
<keyword evidence="3" id="KW-1185">Reference proteome</keyword>
<reference evidence="2 3" key="1">
    <citation type="submission" date="2016-10" db="EMBL/GenBank/DDBJ databases">
        <title>Draft Genome sequence of Roseomonas sp. strain M3.</title>
        <authorList>
            <person name="Subhash Y."/>
            <person name="Lee S."/>
        </authorList>
    </citation>
    <scope>NUCLEOTIDE SEQUENCE [LARGE SCALE GENOMIC DNA]</scope>
    <source>
        <strain evidence="2 3">M3</strain>
    </source>
</reference>
<comment type="caution">
    <text evidence="2">The sequence shown here is derived from an EMBL/GenBank/DDBJ whole genome shotgun (WGS) entry which is preliminary data.</text>
</comment>
<evidence type="ECO:0000313" key="2">
    <source>
        <dbReference type="EMBL" id="ONG48668.1"/>
    </source>
</evidence>
<organism evidence="2 3">
    <name type="scientific">Teichococcus deserti</name>
    <dbReference type="NCBI Taxonomy" id="1817963"/>
    <lineage>
        <taxon>Bacteria</taxon>
        <taxon>Pseudomonadati</taxon>
        <taxon>Pseudomonadota</taxon>
        <taxon>Alphaproteobacteria</taxon>
        <taxon>Acetobacterales</taxon>
        <taxon>Roseomonadaceae</taxon>
        <taxon>Roseomonas</taxon>
    </lineage>
</organism>
<dbReference type="AlphaFoldDB" id="A0A1V2GXR1"/>
<dbReference type="EMBL" id="MLCO01000239">
    <property type="protein sequence ID" value="ONG48668.1"/>
    <property type="molecule type" value="Genomic_DNA"/>
</dbReference>
<proteinExistence type="predicted"/>
<sequence length="165" mass="17013">MLQNAAHSKDRDSRSSSTSKLLVLDPRAPGWQELLIGAGPATMVLVLDQAQDGLAELAEVAAGLAPLASITLCGPADPGWLRLGSALLDGPALAAHRLMLAAIGQCLEPDGFLQLDGAAGQGLAGQRLLVSLAAATGREVFGQEALEGEQPLLPLSPWPVVQRGR</sequence>